<protein>
    <submittedName>
        <fullName evidence="1">Uncharacterized protein</fullName>
    </submittedName>
</protein>
<accession>A0A8H7ZMH3</accession>
<keyword evidence="2" id="KW-1185">Reference proteome</keyword>
<evidence type="ECO:0000313" key="1">
    <source>
        <dbReference type="EMBL" id="KAG5455702.1"/>
    </source>
</evidence>
<gene>
    <name evidence="1" type="ORF">BJ554DRAFT_4792</name>
</gene>
<sequence>SDISYDLANWPPPEQNGADISELNFSLESNDECIPETIPRGYRSPDHALPQSIPKSLLDAGPGQRCNASRLVPLHTLPRVPELDAARDCSAFTSHSLWDHVYAHEAAWPPPASRDTTSQVSAVDTTELKVIRKTFRVRYPAVKFARRLSESFVVPRRSWRRVPHGLLSTLWEYPPKFWSAILSASKRMTTRTWMRWKSRRPEACG</sequence>
<comment type="caution">
    <text evidence="1">The sequence shown here is derived from an EMBL/GenBank/DDBJ whole genome shotgun (WGS) entry which is preliminary data.</text>
</comment>
<feature type="non-terminal residue" evidence="1">
    <location>
        <position position="1"/>
    </location>
</feature>
<dbReference type="AlphaFoldDB" id="A0A8H7ZMH3"/>
<evidence type="ECO:0000313" key="2">
    <source>
        <dbReference type="Proteomes" id="UP000673691"/>
    </source>
</evidence>
<dbReference type="Proteomes" id="UP000673691">
    <property type="component" value="Unassembled WGS sequence"/>
</dbReference>
<name>A0A8H7ZMH3_9FUNG</name>
<organism evidence="1 2">
    <name type="scientific">Olpidium bornovanus</name>
    <dbReference type="NCBI Taxonomy" id="278681"/>
    <lineage>
        <taxon>Eukaryota</taxon>
        <taxon>Fungi</taxon>
        <taxon>Fungi incertae sedis</taxon>
        <taxon>Olpidiomycota</taxon>
        <taxon>Olpidiomycotina</taxon>
        <taxon>Olpidiomycetes</taxon>
        <taxon>Olpidiales</taxon>
        <taxon>Olpidiaceae</taxon>
        <taxon>Olpidium</taxon>
    </lineage>
</organism>
<reference evidence="1 2" key="1">
    <citation type="journal article" name="Sci. Rep.">
        <title>Genome-scale phylogenetic analyses confirm Olpidium as the closest living zoosporic fungus to the non-flagellated, terrestrial fungi.</title>
        <authorList>
            <person name="Chang Y."/>
            <person name="Rochon D."/>
            <person name="Sekimoto S."/>
            <person name="Wang Y."/>
            <person name="Chovatia M."/>
            <person name="Sandor L."/>
            <person name="Salamov A."/>
            <person name="Grigoriev I.V."/>
            <person name="Stajich J.E."/>
            <person name="Spatafora J.W."/>
        </authorList>
    </citation>
    <scope>NUCLEOTIDE SEQUENCE [LARGE SCALE GENOMIC DNA]</scope>
    <source>
        <strain evidence="1">S191</strain>
    </source>
</reference>
<dbReference type="EMBL" id="JAEFCI010012926">
    <property type="protein sequence ID" value="KAG5455702.1"/>
    <property type="molecule type" value="Genomic_DNA"/>
</dbReference>
<proteinExistence type="predicted"/>